<evidence type="ECO:0000256" key="15">
    <source>
        <dbReference type="ARBA" id="ARBA00030048"/>
    </source>
</evidence>
<evidence type="ECO:0000256" key="19">
    <source>
        <dbReference type="ARBA" id="ARBA00047808"/>
    </source>
</evidence>
<keyword evidence="11 22" id="KW-0547">Nucleotide-binding</keyword>
<keyword evidence="9 22" id="KW-0436">Ligase</keyword>
<dbReference type="PIRSF" id="PIRSF001563">
    <property type="entry name" value="Folylpolyglu_synth"/>
    <property type="match status" value="1"/>
</dbReference>
<dbReference type="InterPro" id="IPR004101">
    <property type="entry name" value="Mur_ligase_C"/>
</dbReference>
<dbReference type="GO" id="GO:0008841">
    <property type="term" value="F:dihydrofolate synthase activity"/>
    <property type="evidence" value="ECO:0007669"/>
    <property type="project" value="UniProtKB-EC"/>
</dbReference>
<evidence type="ECO:0000256" key="5">
    <source>
        <dbReference type="ARBA" id="ARBA00008276"/>
    </source>
</evidence>
<dbReference type="Gene3D" id="3.40.1190.10">
    <property type="entry name" value="Mur-like, catalytic domain"/>
    <property type="match status" value="1"/>
</dbReference>
<dbReference type="SUPFAM" id="SSF53623">
    <property type="entry name" value="MurD-like peptide ligases, catalytic domain"/>
    <property type="match status" value="1"/>
</dbReference>
<accession>A0A6I6JYA9</accession>
<evidence type="ECO:0000256" key="17">
    <source>
        <dbReference type="ARBA" id="ARBA00032510"/>
    </source>
</evidence>
<evidence type="ECO:0000256" key="13">
    <source>
        <dbReference type="ARBA" id="ARBA00022842"/>
    </source>
</evidence>
<evidence type="ECO:0000256" key="2">
    <source>
        <dbReference type="ARBA" id="ARBA00002714"/>
    </source>
</evidence>
<comment type="catalytic activity">
    <reaction evidence="21">
        <text>7,8-dihydropteroate + L-glutamate + ATP = 7,8-dihydrofolate + ADP + phosphate + H(+)</text>
        <dbReference type="Rhea" id="RHEA:23584"/>
        <dbReference type="ChEBI" id="CHEBI:15378"/>
        <dbReference type="ChEBI" id="CHEBI:17839"/>
        <dbReference type="ChEBI" id="CHEBI:29985"/>
        <dbReference type="ChEBI" id="CHEBI:30616"/>
        <dbReference type="ChEBI" id="CHEBI:43474"/>
        <dbReference type="ChEBI" id="CHEBI:57451"/>
        <dbReference type="ChEBI" id="CHEBI:456216"/>
        <dbReference type="EC" id="6.3.2.12"/>
    </reaction>
</comment>
<keyword evidence="14" id="KW-0289">Folate biosynthesis</keyword>
<dbReference type="GO" id="GO:0005524">
    <property type="term" value="F:ATP binding"/>
    <property type="evidence" value="ECO:0007669"/>
    <property type="project" value="UniProtKB-KW"/>
</dbReference>
<evidence type="ECO:0000313" key="26">
    <source>
        <dbReference type="Proteomes" id="UP000428260"/>
    </source>
</evidence>
<feature type="domain" description="Mur ligase central" evidence="24">
    <location>
        <begin position="51"/>
        <end position="273"/>
    </location>
</feature>
<dbReference type="PANTHER" id="PTHR11136">
    <property type="entry name" value="FOLYLPOLYGLUTAMATE SYNTHASE-RELATED"/>
    <property type="match status" value="1"/>
</dbReference>
<keyword evidence="13" id="KW-0460">Magnesium</keyword>
<dbReference type="PANTHER" id="PTHR11136:SF0">
    <property type="entry name" value="DIHYDROFOLATE SYNTHETASE-RELATED"/>
    <property type="match status" value="1"/>
</dbReference>
<dbReference type="Gene3D" id="3.90.190.20">
    <property type="entry name" value="Mur ligase, C-terminal domain"/>
    <property type="match status" value="1"/>
</dbReference>
<evidence type="ECO:0000256" key="3">
    <source>
        <dbReference type="ARBA" id="ARBA00004799"/>
    </source>
</evidence>
<dbReference type="EMBL" id="CP046401">
    <property type="protein sequence ID" value="QGY46319.1"/>
    <property type="molecule type" value="Genomic_DNA"/>
</dbReference>
<comment type="similarity">
    <text evidence="5 22">Belongs to the folylpolyglutamate synthase family.</text>
</comment>
<dbReference type="InterPro" id="IPR036565">
    <property type="entry name" value="Mur-like_cat_sf"/>
</dbReference>
<dbReference type="RefSeq" id="WP_158869456.1">
    <property type="nucleotide sequence ID" value="NZ_CP046401.1"/>
</dbReference>
<comment type="catalytic activity">
    <reaction evidence="20">
        <text>(6R)-5,10-methylenetetrahydrofolyl-(gamma-L-Glu)(n) + L-glutamate + ATP = (6R)-5,10-methylenetetrahydrofolyl-(gamma-L-Glu)(n+1) + ADP + phosphate + H(+)</text>
        <dbReference type="Rhea" id="RHEA:51912"/>
        <dbReference type="Rhea" id="RHEA-COMP:13257"/>
        <dbReference type="Rhea" id="RHEA-COMP:13258"/>
        <dbReference type="ChEBI" id="CHEBI:15378"/>
        <dbReference type="ChEBI" id="CHEBI:29985"/>
        <dbReference type="ChEBI" id="CHEBI:30616"/>
        <dbReference type="ChEBI" id="CHEBI:43474"/>
        <dbReference type="ChEBI" id="CHEBI:136572"/>
        <dbReference type="ChEBI" id="CHEBI:456216"/>
        <dbReference type="EC" id="6.3.2.17"/>
    </reaction>
</comment>
<proteinExistence type="inferred from homology"/>
<gene>
    <name evidence="25" type="ORF">GM418_22430</name>
</gene>
<evidence type="ECO:0000256" key="1">
    <source>
        <dbReference type="ARBA" id="ARBA00001946"/>
    </source>
</evidence>
<name>A0A6I6JYA9_9BACT</name>
<reference evidence="25 26" key="1">
    <citation type="submission" date="2019-11" db="EMBL/GenBank/DDBJ databases">
        <authorList>
            <person name="Zheng R.K."/>
            <person name="Sun C.M."/>
        </authorList>
    </citation>
    <scope>NUCLEOTIDE SEQUENCE [LARGE SCALE GENOMIC DNA]</scope>
    <source>
        <strain evidence="25 26">WC007</strain>
    </source>
</reference>
<evidence type="ECO:0000259" key="24">
    <source>
        <dbReference type="Pfam" id="PF08245"/>
    </source>
</evidence>
<dbReference type="InterPro" id="IPR013221">
    <property type="entry name" value="Mur_ligase_cen"/>
</dbReference>
<evidence type="ECO:0000256" key="7">
    <source>
        <dbReference type="ARBA" id="ARBA00013025"/>
    </source>
</evidence>
<evidence type="ECO:0000256" key="18">
    <source>
        <dbReference type="ARBA" id="ARBA00047493"/>
    </source>
</evidence>
<dbReference type="GO" id="GO:0004326">
    <property type="term" value="F:tetrahydrofolylpolyglutamate synthase activity"/>
    <property type="evidence" value="ECO:0007669"/>
    <property type="project" value="UniProtKB-EC"/>
</dbReference>
<evidence type="ECO:0000256" key="12">
    <source>
        <dbReference type="ARBA" id="ARBA00022840"/>
    </source>
</evidence>
<dbReference type="InterPro" id="IPR001645">
    <property type="entry name" value="Folylpolyglutamate_synth"/>
</dbReference>
<dbReference type="GO" id="GO:0046872">
    <property type="term" value="F:metal ion binding"/>
    <property type="evidence" value="ECO:0007669"/>
    <property type="project" value="UniProtKB-KW"/>
</dbReference>
<dbReference type="InterPro" id="IPR018109">
    <property type="entry name" value="Folylpolyglutamate_synth_CS"/>
</dbReference>
<feature type="domain" description="Mur ligase C-terminal" evidence="23">
    <location>
        <begin position="306"/>
        <end position="423"/>
    </location>
</feature>
<comment type="catalytic activity">
    <reaction evidence="18">
        <text>(6S)-5,6,7,8-tetrahydrofolyl-(gamma-L-Glu)(n) + L-glutamate + ATP = (6S)-5,6,7,8-tetrahydrofolyl-(gamma-L-Glu)(n+1) + ADP + phosphate + H(+)</text>
        <dbReference type="Rhea" id="RHEA:10580"/>
        <dbReference type="Rhea" id="RHEA-COMP:14738"/>
        <dbReference type="Rhea" id="RHEA-COMP:14740"/>
        <dbReference type="ChEBI" id="CHEBI:15378"/>
        <dbReference type="ChEBI" id="CHEBI:29985"/>
        <dbReference type="ChEBI" id="CHEBI:30616"/>
        <dbReference type="ChEBI" id="CHEBI:43474"/>
        <dbReference type="ChEBI" id="CHEBI:141005"/>
        <dbReference type="ChEBI" id="CHEBI:456216"/>
        <dbReference type="EC" id="6.3.2.17"/>
    </reaction>
</comment>
<evidence type="ECO:0000256" key="4">
    <source>
        <dbReference type="ARBA" id="ARBA00005150"/>
    </source>
</evidence>
<evidence type="ECO:0000256" key="20">
    <source>
        <dbReference type="ARBA" id="ARBA00049035"/>
    </source>
</evidence>
<dbReference type="Proteomes" id="UP000428260">
    <property type="component" value="Chromosome"/>
</dbReference>
<evidence type="ECO:0000256" key="11">
    <source>
        <dbReference type="ARBA" id="ARBA00022741"/>
    </source>
</evidence>
<comment type="pathway">
    <text evidence="4">Cofactor biosynthesis; tetrahydrofolylpolyglutamate biosynthesis.</text>
</comment>
<comment type="function">
    <text evidence="2">Functions in two distinct reactions of the de novo folate biosynthetic pathway. Catalyzes the addition of a glutamate residue to dihydropteroate (7,8-dihydropteroate or H2Pte) to form dihydrofolate (7,8-dihydrofolate monoglutamate or H2Pte-Glu). Also catalyzes successive additions of L-glutamate to tetrahydrofolate or 10-formyltetrahydrofolate or 5,10-methylenetetrahydrofolate, leading to folylpolyglutamate derivatives.</text>
</comment>
<comment type="catalytic activity">
    <reaction evidence="19">
        <text>10-formyltetrahydrofolyl-(gamma-L-Glu)(n) + L-glutamate + ATP = 10-formyltetrahydrofolyl-(gamma-L-Glu)(n+1) + ADP + phosphate + H(+)</text>
        <dbReference type="Rhea" id="RHEA:51904"/>
        <dbReference type="Rhea" id="RHEA-COMP:13088"/>
        <dbReference type="Rhea" id="RHEA-COMP:14300"/>
        <dbReference type="ChEBI" id="CHEBI:15378"/>
        <dbReference type="ChEBI" id="CHEBI:29985"/>
        <dbReference type="ChEBI" id="CHEBI:30616"/>
        <dbReference type="ChEBI" id="CHEBI:43474"/>
        <dbReference type="ChEBI" id="CHEBI:134413"/>
        <dbReference type="ChEBI" id="CHEBI:456216"/>
        <dbReference type="EC" id="6.3.2.17"/>
    </reaction>
</comment>
<evidence type="ECO:0000256" key="6">
    <source>
        <dbReference type="ARBA" id="ARBA00013023"/>
    </source>
</evidence>
<evidence type="ECO:0000256" key="14">
    <source>
        <dbReference type="ARBA" id="ARBA00022909"/>
    </source>
</evidence>
<keyword evidence="10" id="KW-0479">Metal-binding</keyword>
<dbReference type="FunFam" id="3.40.1190.10:FF:000011">
    <property type="entry name" value="Folylpolyglutamate synthase/dihydrofolate synthase"/>
    <property type="match status" value="1"/>
</dbReference>
<dbReference type="AlphaFoldDB" id="A0A6I6JYA9"/>
<dbReference type="EC" id="6.3.2.17" evidence="7"/>
<dbReference type="InterPro" id="IPR036615">
    <property type="entry name" value="Mur_ligase_C_dom_sf"/>
</dbReference>
<dbReference type="EC" id="6.3.2.12" evidence="6"/>
<keyword evidence="12 22" id="KW-0067">ATP-binding</keyword>
<evidence type="ECO:0000256" key="21">
    <source>
        <dbReference type="ARBA" id="ARBA00049161"/>
    </source>
</evidence>
<dbReference type="Pfam" id="PF02875">
    <property type="entry name" value="Mur_ligase_C"/>
    <property type="match status" value="1"/>
</dbReference>
<dbReference type="GO" id="GO:0046656">
    <property type="term" value="P:folic acid biosynthetic process"/>
    <property type="evidence" value="ECO:0007669"/>
    <property type="project" value="UniProtKB-KW"/>
</dbReference>
<comment type="pathway">
    <text evidence="3">Cofactor biosynthesis; tetrahydrofolate biosynthesis; 7,8-dihydrofolate from 2-amino-4-hydroxy-6-hydroxymethyl-7,8-dihydropteridine diphosphate and 4-aminobenzoate: step 2/2.</text>
</comment>
<evidence type="ECO:0000256" key="9">
    <source>
        <dbReference type="ARBA" id="ARBA00022598"/>
    </source>
</evidence>
<evidence type="ECO:0000256" key="8">
    <source>
        <dbReference type="ARBA" id="ARBA00019357"/>
    </source>
</evidence>
<comment type="cofactor">
    <cofactor evidence="1">
        <name>Mg(2+)</name>
        <dbReference type="ChEBI" id="CHEBI:18420"/>
    </cofactor>
</comment>
<organism evidence="25 26">
    <name type="scientific">Maribellus comscasis</name>
    <dbReference type="NCBI Taxonomy" id="2681766"/>
    <lineage>
        <taxon>Bacteria</taxon>
        <taxon>Pseudomonadati</taxon>
        <taxon>Bacteroidota</taxon>
        <taxon>Bacteroidia</taxon>
        <taxon>Marinilabiliales</taxon>
        <taxon>Prolixibacteraceae</taxon>
        <taxon>Maribellus</taxon>
    </lineage>
</organism>
<dbReference type="KEGG" id="mcos:GM418_22430"/>
<evidence type="ECO:0000313" key="25">
    <source>
        <dbReference type="EMBL" id="QGY46319.1"/>
    </source>
</evidence>
<dbReference type="NCBIfam" id="TIGR01499">
    <property type="entry name" value="folC"/>
    <property type="match status" value="1"/>
</dbReference>
<dbReference type="SUPFAM" id="SSF53244">
    <property type="entry name" value="MurD-like peptide ligases, peptide-binding domain"/>
    <property type="match status" value="1"/>
</dbReference>
<keyword evidence="26" id="KW-1185">Reference proteome</keyword>
<dbReference type="PROSITE" id="PS01012">
    <property type="entry name" value="FOLYLPOLYGLU_SYNT_2"/>
    <property type="match status" value="1"/>
</dbReference>
<evidence type="ECO:0000259" key="23">
    <source>
        <dbReference type="Pfam" id="PF02875"/>
    </source>
</evidence>
<evidence type="ECO:0000256" key="10">
    <source>
        <dbReference type="ARBA" id="ARBA00022723"/>
    </source>
</evidence>
<evidence type="ECO:0000256" key="16">
    <source>
        <dbReference type="ARBA" id="ARBA00030592"/>
    </source>
</evidence>
<dbReference type="Pfam" id="PF08245">
    <property type="entry name" value="Mur_ligase_M"/>
    <property type="match status" value="1"/>
</dbReference>
<sequence length="431" mass="48189">MKYTETLNYLYTMLPMYQRTGPAAYKDNLDNTILLDNYYENPHEKFRTIHVAGTNGKGSVSHMLAAVFQKAGYKTGLYTSPHLKDFRERIRINGVMIPKNEIVQWVENFRINNELWKIEPSFFELTVALAFDYFARGKVDIAIVEVGLGGRLDSTNIIRPEVSVITNIGLDHVALLGDSIEKIAAEKGGIIKPGVPVVVGKKQKETGPVFMDIATKTGSEIFFADQEYKIPYSMQDLSGKQVMKVEKNGGMFFEQLKLDLLGLYQLENLPAVLKTIELMQQKGWLLSDENILDGLSDAAQLTGLMGRWQIIGANPKMVCDTAHNADGISQIVRQIEQTPFENLHIVFGMVNDKEPEKVLSLLPQNATFYFTKANIPRALDEKVLKAKALKFGFKGESYSSVFEALNQAQKKAGENDLIYVGGSTFVVAEIL</sequence>
<evidence type="ECO:0000256" key="22">
    <source>
        <dbReference type="PIRNR" id="PIRNR001563"/>
    </source>
</evidence>
<dbReference type="GO" id="GO:0005737">
    <property type="term" value="C:cytoplasm"/>
    <property type="evidence" value="ECO:0007669"/>
    <property type="project" value="TreeGrafter"/>
</dbReference>
<protein>
    <recommendedName>
        <fullName evidence="8">Dihydrofolate synthase/folylpolyglutamate synthase</fullName>
        <ecNumber evidence="6">6.3.2.12</ecNumber>
        <ecNumber evidence="7">6.3.2.17</ecNumber>
    </recommendedName>
    <alternativeName>
        <fullName evidence="17">Folylpoly-gamma-glutamate synthetase-dihydrofolate synthetase</fullName>
    </alternativeName>
    <alternativeName>
        <fullName evidence="15">Folylpolyglutamate synthetase</fullName>
    </alternativeName>
    <alternativeName>
        <fullName evidence="16">Tetrahydrofolylpolyglutamate synthase</fullName>
    </alternativeName>
</protein>